<keyword evidence="14" id="KW-1185">Reference proteome</keyword>
<feature type="binding site" evidence="9">
    <location>
        <position position="12"/>
    </location>
    <ligand>
        <name>NADPH</name>
        <dbReference type="ChEBI" id="CHEBI:57783"/>
    </ligand>
</feature>
<dbReference type="RefSeq" id="WP_073612261.1">
    <property type="nucleotide sequence ID" value="NZ_FRFE01000003.1"/>
</dbReference>
<evidence type="ECO:0000259" key="10">
    <source>
        <dbReference type="Pfam" id="PF02670"/>
    </source>
</evidence>
<keyword evidence="4 9" id="KW-0521">NADP</keyword>
<feature type="domain" description="DXP reductoisomerase C-terminal" evidence="12">
    <location>
        <begin position="260"/>
        <end position="376"/>
    </location>
</feature>
<dbReference type="InterPro" id="IPR026877">
    <property type="entry name" value="DXPR_C"/>
</dbReference>
<dbReference type="NCBIfam" id="TIGR00243">
    <property type="entry name" value="Dxr"/>
    <property type="match status" value="1"/>
</dbReference>
<dbReference type="Proteomes" id="UP000184603">
    <property type="component" value="Unassembled WGS sequence"/>
</dbReference>
<dbReference type="FunFam" id="3.40.50.720:FF:000045">
    <property type="entry name" value="1-deoxy-D-xylulose 5-phosphate reductoisomerase"/>
    <property type="match status" value="1"/>
</dbReference>
<dbReference type="InterPro" id="IPR036169">
    <property type="entry name" value="DXPR_C_sf"/>
</dbReference>
<keyword evidence="5 9" id="KW-0560">Oxidoreductase</keyword>
<feature type="binding site" evidence="9">
    <location>
        <position position="13"/>
    </location>
    <ligand>
        <name>NADPH</name>
        <dbReference type="ChEBI" id="CHEBI:57783"/>
    </ligand>
</feature>
<dbReference type="InterPro" id="IPR013512">
    <property type="entry name" value="DXP_reductoisomerase_N"/>
</dbReference>
<dbReference type="AlphaFoldDB" id="A0A1M7Y068"/>
<dbReference type="SUPFAM" id="SSF51735">
    <property type="entry name" value="NAD(P)-binding Rossmann-fold domains"/>
    <property type="match status" value="1"/>
</dbReference>
<feature type="binding site" evidence="9">
    <location>
        <position position="204"/>
    </location>
    <ligand>
        <name>NADPH</name>
        <dbReference type="ChEBI" id="CHEBI:57783"/>
    </ligand>
</feature>
<dbReference type="GO" id="GO:0030604">
    <property type="term" value="F:1-deoxy-D-xylulose-5-phosphate reductoisomerase activity"/>
    <property type="evidence" value="ECO:0007669"/>
    <property type="project" value="UniProtKB-UniRule"/>
</dbReference>
<comment type="pathway">
    <text evidence="1 9">Isoprenoid biosynthesis; isopentenyl diphosphate biosynthesis via DXP pathway; isopentenyl diphosphate from 1-deoxy-D-xylulose 5-phosphate: step 1/6.</text>
</comment>
<keyword evidence="7 9" id="KW-0414">Isoprene biosynthesis</keyword>
<dbReference type="Pfam" id="PF02670">
    <property type="entry name" value="DXP_reductoisom"/>
    <property type="match status" value="1"/>
</dbReference>
<dbReference type="GO" id="GO:0051484">
    <property type="term" value="P:isopentenyl diphosphate biosynthetic process, methylerythritol 4-phosphate pathway involved in terpenoid biosynthetic process"/>
    <property type="evidence" value="ECO:0007669"/>
    <property type="project" value="TreeGrafter"/>
</dbReference>
<dbReference type="HAMAP" id="MF_00183">
    <property type="entry name" value="DXP_reductoisom"/>
    <property type="match status" value="1"/>
</dbReference>
<keyword evidence="3 9" id="KW-0479">Metal-binding</keyword>
<dbReference type="Pfam" id="PF08436">
    <property type="entry name" value="DXP_redisom_C"/>
    <property type="match status" value="1"/>
</dbReference>
<evidence type="ECO:0000313" key="13">
    <source>
        <dbReference type="EMBL" id="SHO44888.1"/>
    </source>
</evidence>
<feature type="binding site" evidence="9">
    <location>
        <position position="124"/>
    </location>
    <ligand>
        <name>1-deoxy-D-xylulose 5-phosphate</name>
        <dbReference type="ChEBI" id="CHEBI:57792"/>
    </ligand>
</feature>
<feature type="binding site" evidence="9">
    <location>
        <position position="123"/>
    </location>
    <ligand>
        <name>NADPH</name>
        <dbReference type="ChEBI" id="CHEBI:57783"/>
    </ligand>
</feature>
<feature type="binding site" evidence="9">
    <location>
        <position position="220"/>
    </location>
    <ligand>
        <name>1-deoxy-D-xylulose 5-phosphate</name>
        <dbReference type="ChEBI" id="CHEBI:57792"/>
    </ligand>
</feature>
<dbReference type="PANTHER" id="PTHR30525:SF0">
    <property type="entry name" value="1-DEOXY-D-XYLULOSE 5-PHOSPHATE REDUCTOISOMERASE, CHLOROPLASTIC"/>
    <property type="match status" value="1"/>
</dbReference>
<feature type="binding site" evidence="9">
    <location>
        <position position="217"/>
    </location>
    <ligand>
        <name>1-deoxy-D-xylulose 5-phosphate</name>
        <dbReference type="ChEBI" id="CHEBI:57792"/>
    </ligand>
</feature>
<evidence type="ECO:0000256" key="6">
    <source>
        <dbReference type="ARBA" id="ARBA00023211"/>
    </source>
</evidence>
<evidence type="ECO:0000256" key="7">
    <source>
        <dbReference type="ARBA" id="ARBA00023229"/>
    </source>
</evidence>
<feature type="binding site" evidence="9">
    <location>
        <position position="151"/>
    </location>
    <ligand>
        <name>Mn(2+)</name>
        <dbReference type="ChEBI" id="CHEBI:29035"/>
    </ligand>
</feature>
<feature type="binding site" evidence="9">
    <location>
        <position position="149"/>
    </location>
    <ligand>
        <name>Mn(2+)</name>
        <dbReference type="ChEBI" id="CHEBI:29035"/>
    </ligand>
</feature>
<reference evidence="13 14" key="1">
    <citation type="submission" date="2016-12" db="EMBL/GenBank/DDBJ databases">
        <authorList>
            <person name="Song W.-J."/>
            <person name="Kurnit D.M."/>
        </authorList>
    </citation>
    <scope>NUCLEOTIDE SEQUENCE [LARGE SCALE GENOMIC DNA]</scope>
    <source>
        <strain evidence="13 14">DSM 18488</strain>
    </source>
</reference>
<feature type="binding site" evidence="9">
    <location>
        <position position="37"/>
    </location>
    <ligand>
        <name>NADPH</name>
        <dbReference type="ChEBI" id="CHEBI:57783"/>
    </ligand>
</feature>
<comment type="function">
    <text evidence="9">Catalyzes the NADPH-dependent rearrangement and reduction of 1-deoxy-D-xylulose-5-phosphate (DXP) to 2-C-methyl-D-erythritol 4-phosphate (MEP).</text>
</comment>
<feature type="binding site" evidence="9">
    <location>
        <position position="150"/>
    </location>
    <ligand>
        <name>1-deoxy-D-xylulose 5-phosphate</name>
        <dbReference type="ChEBI" id="CHEBI:57792"/>
    </ligand>
</feature>
<gene>
    <name evidence="9" type="primary">dxr</name>
    <name evidence="13" type="ORF">SAMN02745220_00915</name>
</gene>
<dbReference type="PANTHER" id="PTHR30525">
    <property type="entry name" value="1-DEOXY-D-XYLULOSE 5-PHOSPHATE REDUCTOISOMERASE"/>
    <property type="match status" value="1"/>
</dbReference>
<dbReference type="STRING" id="1121416.SAMN02745220_00915"/>
<feature type="binding site" evidence="9">
    <location>
        <position position="10"/>
    </location>
    <ligand>
        <name>NADPH</name>
        <dbReference type="ChEBI" id="CHEBI:57783"/>
    </ligand>
</feature>
<dbReference type="Gene3D" id="3.40.50.720">
    <property type="entry name" value="NAD(P)-binding Rossmann-like Domain"/>
    <property type="match status" value="1"/>
</dbReference>
<dbReference type="GO" id="GO:0070402">
    <property type="term" value="F:NADPH binding"/>
    <property type="evidence" value="ECO:0007669"/>
    <property type="project" value="InterPro"/>
</dbReference>
<dbReference type="OrthoDB" id="9806546at2"/>
<feature type="binding site" evidence="9">
    <location>
        <position position="38"/>
    </location>
    <ligand>
        <name>NADPH</name>
        <dbReference type="ChEBI" id="CHEBI:57783"/>
    </ligand>
</feature>
<dbReference type="SUPFAM" id="SSF55347">
    <property type="entry name" value="Glyceraldehyde-3-phosphate dehydrogenase-like, C-terminal domain"/>
    <property type="match status" value="1"/>
</dbReference>
<dbReference type="GO" id="GO:0030145">
    <property type="term" value="F:manganese ion binding"/>
    <property type="evidence" value="ECO:0007669"/>
    <property type="project" value="TreeGrafter"/>
</dbReference>
<evidence type="ECO:0000256" key="2">
    <source>
        <dbReference type="ARBA" id="ARBA00006825"/>
    </source>
</evidence>
<dbReference type="EC" id="1.1.1.267" evidence="9"/>
<feature type="binding site" evidence="9">
    <location>
        <position position="198"/>
    </location>
    <ligand>
        <name>1-deoxy-D-xylulose 5-phosphate</name>
        <dbReference type="ChEBI" id="CHEBI:57792"/>
    </ligand>
</feature>
<comment type="cofactor">
    <cofactor evidence="9">
        <name>Mg(2+)</name>
        <dbReference type="ChEBI" id="CHEBI:18420"/>
    </cofactor>
    <cofactor evidence="9">
        <name>Mn(2+)</name>
        <dbReference type="ChEBI" id="CHEBI:29035"/>
    </cofactor>
</comment>
<dbReference type="InterPro" id="IPR003821">
    <property type="entry name" value="DXP_reductoisomerase"/>
</dbReference>
<dbReference type="Gene3D" id="1.10.1740.10">
    <property type="match status" value="1"/>
</dbReference>
<accession>A0A1M7Y068</accession>
<evidence type="ECO:0000256" key="5">
    <source>
        <dbReference type="ARBA" id="ARBA00023002"/>
    </source>
</evidence>
<feature type="binding site" evidence="9">
    <location>
        <position position="36"/>
    </location>
    <ligand>
        <name>NADPH</name>
        <dbReference type="ChEBI" id="CHEBI:57783"/>
    </ligand>
</feature>
<dbReference type="InterPro" id="IPR013644">
    <property type="entry name" value="DXP_reductoisomerase_C"/>
</dbReference>
<dbReference type="InterPro" id="IPR036291">
    <property type="entry name" value="NAD(P)-bd_dom_sf"/>
</dbReference>
<feature type="binding site" evidence="9">
    <location>
        <position position="125"/>
    </location>
    <ligand>
        <name>NADPH</name>
        <dbReference type="ChEBI" id="CHEBI:57783"/>
    </ligand>
</feature>
<feature type="binding site" evidence="9">
    <location>
        <position position="175"/>
    </location>
    <ligand>
        <name>1-deoxy-D-xylulose 5-phosphate</name>
        <dbReference type="ChEBI" id="CHEBI:57792"/>
    </ligand>
</feature>
<evidence type="ECO:0000256" key="4">
    <source>
        <dbReference type="ARBA" id="ARBA00022857"/>
    </source>
</evidence>
<proteinExistence type="inferred from homology"/>
<feature type="domain" description="1-deoxy-D-xylulose 5-phosphate reductoisomerase C-terminal" evidence="11">
    <location>
        <begin position="145"/>
        <end position="228"/>
    </location>
</feature>
<evidence type="ECO:0000259" key="11">
    <source>
        <dbReference type="Pfam" id="PF08436"/>
    </source>
</evidence>
<keyword evidence="6 9" id="KW-0464">Manganese</keyword>
<feature type="binding site" evidence="9">
    <location>
        <position position="220"/>
    </location>
    <ligand>
        <name>Mn(2+)</name>
        <dbReference type="ChEBI" id="CHEBI:29035"/>
    </ligand>
</feature>
<keyword evidence="9" id="KW-0460">Magnesium</keyword>
<dbReference type="PIRSF" id="PIRSF006205">
    <property type="entry name" value="Dxp_reductismrs"/>
    <property type="match status" value="1"/>
</dbReference>
<feature type="binding site" evidence="9">
    <location>
        <position position="211"/>
    </location>
    <ligand>
        <name>1-deoxy-D-xylulose 5-phosphate</name>
        <dbReference type="ChEBI" id="CHEBI:57792"/>
    </ligand>
</feature>
<dbReference type="Pfam" id="PF13288">
    <property type="entry name" value="DXPR_C"/>
    <property type="match status" value="1"/>
</dbReference>
<dbReference type="SUPFAM" id="SSF69055">
    <property type="entry name" value="1-deoxy-D-xylulose-5-phosphate reductoisomerase, C-terminal domain"/>
    <property type="match status" value="1"/>
</dbReference>
<evidence type="ECO:0000256" key="9">
    <source>
        <dbReference type="HAMAP-Rule" id="MF_00183"/>
    </source>
</evidence>
<feature type="binding site" evidence="9">
    <location>
        <position position="11"/>
    </location>
    <ligand>
        <name>NADPH</name>
        <dbReference type="ChEBI" id="CHEBI:57783"/>
    </ligand>
</feature>
<sequence>MKRIALLGSTGSIGVNVLEVVRQFPDKYRIASMAAGRNIARLKEQVLEFQPEIVSVMDENGARQLRESLPAQFHDKIVHGTGGNQEVASFSGCDVTVSAIVGAAGLLPTLAAIRAGKPVGLANKETLVMAGKIVMAEARRNGVALLPVDSEHSAIFQALEAGHREDVAKIILTASGGPFRKKRKEELKAVTREQALNHPNWAMGPKITIDSATLMNKGLEVIEARWLFDMTVDDIEVVVHPQSVVHSLVEYQDGSVMAQLGIPDMRIPIAYALSYPKRLPLQLSPLKLSQCSNLEFYAPDYECFPALGLAFSAIRSGGVAPAVLNGANEVAVAAFLAGRIRFLEIAETVADTLERVHEGSEDSLEDILAADARARKVAEERIATLSCN</sequence>
<evidence type="ECO:0000256" key="3">
    <source>
        <dbReference type="ARBA" id="ARBA00022723"/>
    </source>
</evidence>
<feature type="domain" description="1-deoxy-D-xylulose 5-phosphate reductoisomerase N-terminal" evidence="10">
    <location>
        <begin position="4"/>
        <end position="131"/>
    </location>
</feature>
<feature type="binding site" evidence="9">
    <location>
        <position position="216"/>
    </location>
    <ligand>
        <name>1-deoxy-D-xylulose 5-phosphate</name>
        <dbReference type="ChEBI" id="CHEBI:57792"/>
    </ligand>
</feature>
<dbReference type="UniPathway" id="UPA00056">
    <property type="reaction ID" value="UER00092"/>
</dbReference>
<keyword evidence="13" id="KW-0413">Isomerase</keyword>
<dbReference type="NCBIfam" id="NF009114">
    <property type="entry name" value="PRK12464.1"/>
    <property type="match status" value="1"/>
</dbReference>
<evidence type="ECO:0000256" key="1">
    <source>
        <dbReference type="ARBA" id="ARBA00005094"/>
    </source>
</evidence>
<feature type="binding site" evidence="9">
    <location>
        <position position="151"/>
    </location>
    <ligand>
        <name>1-deoxy-D-xylulose 5-phosphate</name>
        <dbReference type="ChEBI" id="CHEBI:57792"/>
    </ligand>
</feature>
<evidence type="ECO:0000259" key="12">
    <source>
        <dbReference type="Pfam" id="PF13288"/>
    </source>
</evidence>
<comment type="catalytic activity">
    <reaction evidence="8">
        <text>2-C-methyl-D-erythritol 4-phosphate + NADP(+) = 1-deoxy-D-xylulose 5-phosphate + NADPH + H(+)</text>
        <dbReference type="Rhea" id="RHEA:13717"/>
        <dbReference type="ChEBI" id="CHEBI:15378"/>
        <dbReference type="ChEBI" id="CHEBI:57783"/>
        <dbReference type="ChEBI" id="CHEBI:57792"/>
        <dbReference type="ChEBI" id="CHEBI:58262"/>
        <dbReference type="ChEBI" id="CHEBI:58349"/>
        <dbReference type="EC" id="1.1.1.267"/>
    </reaction>
    <physiologicalReaction direction="right-to-left" evidence="8">
        <dbReference type="Rhea" id="RHEA:13719"/>
    </physiologicalReaction>
</comment>
<comment type="similarity">
    <text evidence="2 9">Belongs to the DXR family.</text>
</comment>
<name>A0A1M7Y068_9BACT</name>
<protein>
    <recommendedName>
        <fullName evidence="9">1-deoxy-D-xylulose 5-phosphate reductoisomerase</fullName>
        <shortName evidence="9">DXP reductoisomerase</shortName>
        <ecNumber evidence="9">1.1.1.267</ecNumber>
    </recommendedName>
    <alternativeName>
        <fullName evidence="9">1-deoxyxylulose-5-phosphate reductoisomerase</fullName>
    </alternativeName>
    <alternativeName>
        <fullName evidence="9">2-C-methyl-D-erythritol 4-phosphate synthase</fullName>
    </alternativeName>
</protein>
<dbReference type="GO" id="GO:0016853">
    <property type="term" value="F:isomerase activity"/>
    <property type="evidence" value="ECO:0007669"/>
    <property type="project" value="UniProtKB-KW"/>
</dbReference>
<evidence type="ECO:0000313" key="14">
    <source>
        <dbReference type="Proteomes" id="UP000184603"/>
    </source>
</evidence>
<dbReference type="EMBL" id="FRFE01000003">
    <property type="protein sequence ID" value="SHO44888.1"/>
    <property type="molecule type" value="Genomic_DNA"/>
</dbReference>
<evidence type="ECO:0000256" key="8">
    <source>
        <dbReference type="ARBA" id="ARBA00048543"/>
    </source>
</evidence>
<organism evidence="13 14">
    <name type="scientific">Desulfopila aestuarii DSM 18488</name>
    <dbReference type="NCBI Taxonomy" id="1121416"/>
    <lineage>
        <taxon>Bacteria</taxon>
        <taxon>Pseudomonadati</taxon>
        <taxon>Thermodesulfobacteriota</taxon>
        <taxon>Desulfobulbia</taxon>
        <taxon>Desulfobulbales</taxon>
        <taxon>Desulfocapsaceae</taxon>
        <taxon>Desulfopila</taxon>
    </lineage>
</organism>